<gene>
    <name evidence="2" type="ORF">CMEL01_11910</name>
</gene>
<evidence type="ECO:0000313" key="2">
    <source>
        <dbReference type="EMBL" id="KAK1465918.1"/>
    </source>
</evidence>
<dbReference type="AlphaFoldDB" id="A0AAI9UYL7"/>
<reference evidence="2 3" key="1">
    <citation type="submission" date="2016-10" db="EMBL/GenBank/DDBJ databases">
        <title>The genome sequence of Colletotrichum fioriniae PJ7.</title>
        <authorList>
            <person name="Baroncelli R."/>
        </authorList>
    </citation>
    <scope>NUCLEOTIDE SEQUENCE [LARGE SCALE GENOMIC DNA]</scope>
    <source>
        <strain evidence="2">Col 31</strain>
    </source>
</reference>
<sequence length="142" mass="15321">MRDTRRQASEGNRYTASSSTCLASKASTCDIRQPQTVPVSNPSAFPFSFSYLAPHQSSAPNHPATKKPPLALRLPGKDPSNPMRGQSPIPKVAFALPHLITPVATAALLVPELLPTGPRQSAAAVPERHAPNQRHHRRSRVP</sequence>
<feature type="compositionally biased region" description="Polar residues" evidence="1">
    <location>
        <begin position="9"/>
        <end position="20"/>
    </location>
</feature>
<keyword evidence="3" id="KW-1185">Reference proteome</keyword>
<feature type="region of interest" description="Disordered" evidence="1">
    <location>
        <begin position="51"/>
        <end position="88"/>
    </location>
</feature>
<proteinExistence type="predicted"/>
<evidence type="ECO:0000313" key="3">
    <source>
        <dbReference type="Proteomes" id="UP001239795"/>
    </source>
</evidence>
<comment type="caution">
    <text evidence="2">The sequence shown here is derived from an EMBL/GenBank/DDBJ whole genome shotgun (WGS) entry which is preliminary data.</text>
</comment>
<protein>
    <submittedName>
        <fullName evidence="2">Uncharacterized protein</fullName>
    </submittedName>
</protein>
<name>A0AAI9UYL7_9PEZI</name>
<feature type="region of interest" description="Disordered" evidence="1">
    <location>
        <begin position="1"/>
        <end position="20"/>
    </location>
</feature>
<evidence type="ECO:0000256" key="1">
    <source>
        <dbReference type="SAM" id="MobiDB-lite"/>
    </source>
</evidence>
<feature type="region of interest" description="Disordered" evidence="1">
    <location>
        <begin position="118"/>
        <end position="142"/>
    </location>
</feature>
<organism evidence="2 3">
    <name type="scientific">Colletotrichum melonis</name>
    <dbReference type="NCBI Taxonomy" id="1209925"/>
    <lineage>
        <taxon>Eukaryota</taxon>
        <taxon>Fungi</taxon>
        <taxon>Dikarya</taxon>
        <taxon>Ascomycota</taxon>
        <taxon>Pezizomycotina</taxon>
        <taxon>Sordariomycetes</taxon>
        <taxon>Hypocreomycetidae</taxon>
        <taxon>Glomerellales</taxon>
        <taxon>Glomerellaceae</taxon>
        <taxon>Colletotrichum</taxon>
        <taxon>Colletotrichum acutatum species complex</taxon>
    </lineage>
</organism>
<feature type="compositionally biased region" description="Basic residues" evidence="1">
    <location>
        <begin position="131"/>
        <end position="142"/>
    </location>
</feature>
<accession>A0AAI9UYL7</accession>
<dbReference type="EMBL" id="MLGG01000004">
    <property type="protein sequence ID" value="KAK1465918.1"/>
    <property type="molecule type" value="Genomic_DNA"/>
</dbReference>
<dbReference type="Proteomes" id="UP001239795">
    <property type="component" value="Unassembled WGS sequence"/>
</dbReference>